<dbReference type="EMBL" id="JQBX01000016">
    <property type="protein sequence ID" value="KRN93368.1"/>
    <property type="molecule type" value="Genomic_DNA"/>
</dbReference>
<protein>
    <submittedName>
        <fullName evidence="2">Lipoprotein</fullName>
    </submittedName>
</protein>
<dbReference type="Proteomes" id="UP000051859">
    <property type="component" value="Unassembled WGS sequence"/>
</dbReference>
<dbReference type="STRING" id="331679.IV81_GL000567"/>
<dbReference type="RefSeq" id="WP_057803784.1">
    <property type="nucleotide sequence ID" value="NZ_JQBX01000016.1"/>
</dbReference>
<feature type="region of interest" description="Disordered" evidence="1">
    <location>
        <begin position="192"/>
        <end position="275"/>
    </location>
</feature>
<keyword evidence="3" id="KW-1185">Reference proteome</keyword>
<proteinExistence type="predicted"/>
<organism evidence="2 3">
    <name type="scientific">Pediococcus stilesii</name>
    <dbReference type="NCBI Taxonomy" id="331679"/>
    <lineage>
        <taxon>Bacteria</taxon>
        <taxon>Bacillati</taxon>
        <taxon>Bacillota</taxon>
        <taxon>Bacilli</taxon>
        <taxon>Lactobacillales</taxon>
        <taxon>Lactobacillaceae</taxon>
        <taxon>Pediococcus</taxon>
    </lineage>
</organism>
<keyword evidence="2" id="KW-0449">Lipoprotein</keyword>
<sequence length="275" mass="30370">MKRWIWAVLIFLVAGVVGGYSVAHYHEDQLQYSRNVVNGQTAIEQSNYAAAENYFSRALTKKKYDPVANDLFEQTKKFVRAESEFKSHEFTSARIDYQGVDKYKKGSKTLKERAKDKIALIDKIKKNVKKFNKQLEEAKKMNAAWNFYGSNATIDSLLSSAEFKKNYYETLYDQAVILQRFNNAGIVADQSAFSDDTTPDNGGGSSSNQPSIAPRYRGPGPATAPSTPDKKASSSSSSKKSSESSSKAKDESSTSDSKQESSSKDSSSKSDASSK</sequence>
<accession>A0A0R2KUW3</accession>
<evidence type="ECO:0000313" key="3">
    <source>
        <dbReference type="Proteomes" id="UP000051859"/>
    </source>
</evidence>
<dbReference type="PATRIC" id="fig|331679.3.peg.574"/>
<gene>
    <name evidence="2" type="ORF">IV81_GL000567</name>
</gene>
<dbReference type="AlphaFoldDB" id="A0A0R2KUW3"/>
<comment type="caution">
    <text evidence="2">The sequence shown here is derived from an EMBL/GenBank/DDBJ whole genome shotgun (WGS) entry which is preliminary data.</text>
</comment>
<evidence type="ECO:0000256" key="1">
    <source>
        <dbReference type="SAM" id="MobiDB-lite"/>
    </source>
</evidence>
<evidence type="ECO:0000313" key="2">
    <source>
        <dbReference type="EMBL" id="KRN93368.1"/>
    </source>
</evidence>
<feature type="compositionally biased region" description="Polar residues" evidence="1">
    <location>
        <begin position="192"/>
        <end position="211"/>
    </location>
</feature>
<feature type="compositionally biased region" description="Basic and acidic residues" evidence="1">
    <location>
        <begin position="240"/>
        <end position="275"/>
    </location>
</feature>
<reference evidence="2 3" key="1">
    <citation type="journal article" date="2015" name="Genome Announc.">
        <title>Expanding the biotechnology potential of lactobacilli through comparative genomics of 213 strains and associated genera.</title>
        <authorList>
            <person name="Sun Z."/>
            <person name="Harris H.M."/>
            <person name="McCann A."/>
            <person name="Guo C."/>
            <person name="Argimon S."/>
            <person name="Zhang W."/>
            <person name="Yang X."/>
            <person name="Jeffery I.B."/>
            <person name="Cooney J.C."/>
            <person name="Kagawa T.F."/>
            <person name="Liu W."/>
            <person name="Song Y."/>
            <person name="Salvetti E."/>
            <person name="Wrobel A."/>
            <person name="Rasinkangas P."/>
            <person name="Parkhill J."/>
            <person name="Rea M.C."/>
            <person name="O'Sullivan O."/>
            <person name="Ritari J."/>
            <person name="Douillard F.P."/>
            <person name="Paul Ross R."/>
            <person name="Yang R."/>
            <person name="Briner A.E."/>
            <person name="Felis G.E."/>
            <person name="de Vos W.M."/>
            <person name="Barrangou R."/>
            <person name="Klaenhammer T.R."/>
            <person name="Caufield P.W."/>
            <person name="Cui Y."/>
            <person name="Zhang H."/>
            <person name="O'Toole P.W."/>
        </authorList>
    </citation>
    <scope>NUCLEOTIDE SEQUENCE [LARGE SCALE GENOMIC DNA]</scope>
    <source>
        <strain evidence="2 3">DSM 18001</strain>
    </source>
</reference>
<name>A0A0R2KUW3_9LACO</name>